<dbReference type="InterPro" id="IPR000565">
    <property type="entry name" value="Topo_IIA_B"/>
</dbReference>
<reference evidence="11 12" key="1">
    <citation type="submission" date="2020-06" db="EMBL/GenBank/DDBJ databases">
        <title>Genome mining for natural products.</title>
        <authorList>
            <person name="Zhang B."/>
            <person name="Shi J."/>
            <person name="Ge H."/>
        </authorList>
    </citation>
    <scope>NUCLEOTIDE SEQUENCE [LARGE SCALE GENOMIC DNA]</scope>
    <source>
        <strain evidence="11 12">NA02069</strain>
    </source>
</reference>
<dbReference type="PANTHER" id="PTHR45866:SF1">
    <property type="entry name" value="DNA GYRASE SUBUNIT B, MITOCHONDRIAL"/>
    <property type="match status" value="1"/>
</dbReference>
<accession>A0A7I0NTB9</accession>
<gene>
    <name evidence="11" type="ORF">HUT05_02345</name>
</gene>
<dbReference type="EC" id="5.6.2.2" evidence="4"/>
<dbReference type="EMBL" id="CP056041">
    <property type="protein sequence ID" value="QKZ16312.1"/>
    <property type="molecule type" value="Genomic_DNA"/>
</dbReference>
<name>A0A7I0NTB9_STRCX</name>
<dbReference type="Gene3D" id="3.30.565.10">
    <property type="entry name" value="Histidine kinase-like ATPase, C-terminal domain"/>
    <property type="match status" value="1"/>
</dbReference>
<evidence type="ECO:0000256" key="2">
    <source>
        <dbReference type="ARBA" id="ARBA00001946"/>
    </source>
</evidence>
<dbReference type="Pfam" id="PF00204">
    <property type="entry name" value="DNA_gyraseB"/>
    <property type="match status" value="1"/>
</dbReference>
<evidence type="ECO:0000256" key="9">
    <source>
        <dbReference type="ARBA" id="ARBA00023235"/>
    </source>
</evidence>
<dbReference type="PRINTS" id="PR00418">
    <property type="entry name" value="TPI2FAMILY"/>
</dbReference>
<dbReference type="InterPro" id="IPR020568">
    <property type="entry name" value="Ribosomal_Su5_D2-typ_SF"/>
</dbReference>
<evidence type="ECO:0000256" key="5">
    <source>
        <dbReference type="ARBA" id="ARBA00022741"/>
    </source>
</evidence>
<comment type="similarity">
    <text evidence="3">Belongs to the type II topoisomerase GyrB family.</text>
</comment>
<dbReference type="GO" id="GO:0006265">
    <property type="term" value="P:DNA topological change"/>
    <property type="evidence" value="ECO:0007669"/>
    <property type="project" value="InterPro"/>
</dbReference>
<dbReference type="InterPro" id="IPR014721">
    <property type="entry name" value="Ribsml_uS5_D2-typ_fold_subgr"/>
</dbReference>
<dbReference type="SUPFAM" id="SSF55874">
    <property type="entry name" value="ATPase domain of HSP90 chaperone/DNA topoisomerase II/histidine kinase"/>
    <property type="match status" value="1"/>
</dbReference>
<evidence type="ECO:0000259" key="10">
    <source>
        <dbReference type="SMART" id="SM00387"/>
    </source>
</evidence>
<dbReference type="InterPro" id="IPR013506">
    <property type="entry name" value="Topo_IIA_bsu_dom2"/>
</dbReference>
<organism evidence="11 12">
    <name type="scientific">Streptomyces chartreusis</name>
    <dbReference type="NCBI Taxonomy" id="1969"/>
    <lineage>
        <taxon>Bacteria</taxon>
        <taxon>Bacillati</taxon>
        <taxon>Actinomycetota</taxon>
        <taxon>Actinomycetes</taxon>
        <taxon>Kitasatosporales</taxon>
        <taxon>Streptomycetaceae</taxon>
        <taxon>Streptomyces</taxon>
    </lineage>
</organism>
<evidence type="ECO:0000313" key="11">
    <source>
        <dbReference type="EMBL" id="QKZ16312.1"/>
    </source>
</evidence>
<evidence type="ECO:0000313" key="12">
    <source>
        <dbReference type="Proteomes" id="UP000509418"/>
    </source>
</evidence>
<comment type="cofactor">
    <cofactor evidence="2">
        <name>Mg(2+)</name>
        <dbReference type="ChEBI" id="CHEBI:18420"/>
    </cofactor>
</comment>
<dbReference type="PANTHER" id="PTHR45866">
    <property type="entry name" value="DNA GYRASE/TOPOISOMERASE SUBUNIT B"/>
    <property type="match status" value="1"/>
</dbReference>
<dbReference type="Proteomes" id="UP000509418">
    <property type="component" value="Chromosome"/>
</dbReference>
<dbReference type="AlphaFoldDB" id="A0A7I0NTB9"/>
<dbReference type="InterPro" id="IPR001241">
    <property type="entry name" value="Topo_IIA"/>
</dbReference>
<keyword evidence="7" id="KW-0799">Topoisomerase</keyword>
<dbReference type="SMART" id="SM00387">
    <property type="entry name" value="HATPase_c"/>
    <property type="match status" value="1"/>
</dbReference>
<dbReference type="PRINTS" id="PR01159">
    <property type="entry name" value="DNAGYRASEB"/>
</dbReference>
<sequence length="390" mass="41039">MSDAASQYTAAHIQVLEGREAIRKRPGMYVGSTREPGLHNTVFEVSDWAVNEVLAGRAEHVDVTLESDGSVRVAIDGPGIPVEAAGHTGDPSLEALLTRMHAGPRGDSRDFVGVGLFGMGPFVTNALSSHLTGEVRREGVRWVQHYDRGGAVGPPSPQGPTTESGTVIAFRPDADIFGTAQCSFDALAERFRTLAFLNRGLAISLTDRRPSCGSRSERFLFPGGVRDFVAVIAARTGTTDGTDVFGFEYEDPQIAGSVEVAMMWSDTLAGGVHGFANSMPTPGGGAHVAGLRDAVAAAINAFARERRLLTKADTDLGPDRLCDGLTAVVSVKLDRPEFEGATRDCLGNAEVRESVAPAVRDQLIAWLAEDPRLASAVVGRIAAGTSSAGA</sequence>
<dbReference type="InterPro" id="IPR003594">
    <property type="entry name" value="HATPase_dom"/>
</dbReference>
<evidence type="ECO:0000256" key="8">
    <source>
        <dbReference type="ARBA" id="ARBA00023125"/>
    </source>
</evidence>
<dbReference type="GO" id="GO:0003918">
    <property type="term" value="F:DNA topoisomerase type II (double strand cut, ATP-hydrolyzing) activity"/>
    <property type="evidence" value="ECO:0007669"/>
    <property type="project" value="UniProtKB-EC"/>
</dbReference>
<comment type="catalytic activity">
    <reaction evidence="1">
        <text>ATP-dependent breakage, passage and rejoining of double-stranded DNA.</text>
        <dbReference type="EC" id="5.6.2.2"/>
    </reaction>
</comment>
<keyword evidence="9" id="KW-0413">Isomerase</keyword>
<dbReference type="GO" id="GO:0003677">
    <property type="term" value="F:DNA binding"/>
    <property type="evidence" value="ECO:0007669"/>
    <property type="project" value="UniProtKB-KW"/>
</dbReference>
<dbReference type="SMART" id="SM00433">
    <property type="entry name" value="TOP2c"/>
    <property type="match status" value="1"/>
</dbReference>
<keyword evidence="8" id="KW-0238">DNA-binding</keyword>
<dbReference type="RefSeq" id="WP_176573982.1">
    <property type="nucleotide sequence ID" value="NZ_CBDRGH010000003.1"/>
</dbReference>
<dbReference type="InterPro" id="IPR036890">
    <property type="entry name" value="HATPase_C_sf"/>
</dbReference>
<keyword evidence="6" id="KW-0067">ATP-binding</keyword>
<dbReference type="GO" id="GO:0005524">
    <property type="term" value="F:ATP binding"/>
    <property type="evidence" value="ECO:0007669"/>
    <property type="project" value="UniProtKB-KW"/>
</dbReference>
<feature type="domain" description="Histidine kinase/HSP90-like ATPase" evidence="10">
    <location>
        <begin position="33"/>
        <end position="176"/>
    </location>
</feature>
<proteinExistence type="inferred from homology"/>
<keyword evidence="12" id="KW-1185">Reference proteome</keyword>
<evidence type="ECO:0000256" key="4">
    <source>
        <dbReference type="ARBA" id="ARBA00012895"/>
    </source>
</evidence>
<evidence type="ECO:0000256" key="7">
    <source>
        <dbReference type="ARBA" id="ARBA00023029"/>
    </source>
</evidence>
<dbReference type="Gene3D" id="3.30.230.10">
    <property type="match status" value="1"/>
</dbReference>
<protein>
    <recommendedName>
        <fullName evidence="4">DNA topoisomerase (ATP-hydrolyzing)</fullName>
        <ecNumber evidence="4">5.6.2.2</ecNumber>
    </recommendedName>
</protein>
<keyword evidence="5" id="KW-0547">Nucleotide-binding</keyword>
<evidence type="ECO:0000256" key="1">
    <source>
        <dbReference type="ARBA" id="ARBA00000185"/>
    </source>
</evidence>
<evidence type="ECO:0000256" key="3">
    <source>
        <dbReference type="ARBA" id="ARBA00010708"/>
    </source>
</evidence>
<dbReference type="SUPFAM" id="SSF54211">
    <property type="entry name" value="Ribosomal protein S5 domain 2-like"/>
    <property type="match status" value="1"/>
</dbReference>
<evidence type="ECO:0000256" key="6">
    <source>
        <dbReference type="ARBA" id="ARBA00022840"/>
    </source>
</evidence>